<sequence>MGPRRAEDEIALLTRAPDDQADTTPSTLNLICAHMLTPEEYEGLGAVIYTTPWVDDTFASPPNRYLVIVVRAGYNPVRDGDLARLPNTASGHASWTCKSVLEHFTEHSKLLVKVHPTYYDHIAPIRPRSSPSTYQYPSQMPVVTDKQGFHVFNTRQLMANETLTDKDWRELINEQGYWAANDGGLYRNLDEEGRMLYGKGFRKATADTIVRLVDDVDGNARWTTGSAFTASVPLPNMHQSTKDIIDKQSIESYQSNSPSQYAAGSTQGGTSTATVTNTMFPKVPAGDLAGQTQRTQELSPSATPSLTGTKRKAGSLREAVLTRNLL</sequence>
<gene>
    <name evidence="1" type="ORF">LTR37_003411</name>
</gene>
<reference evidence="1" key="1">
    <citation type="submission" date="2023-07" db="EMBL/GenBank/DDBJ databases">
        <title>Black Yeasts Isolated from many extreme environments.</title>
        <authorList>
            <person name="Coleine C."/>
            <person name="Stajich J.E."/>
            <person name="Selbmann L."/>
        </authorList>
    </citation>
    <scope>NUCLEOTIDE SEQUENCE</scope>
    <source>
        <strain evidence="1">CCFEE 5714</strain>
    </source>
</reference>
<proteinExistence type="predicted"/>
<comment type="caution">
    <text evidence="1">The sequence shown here is derived from an EMBL/GenBank/DDBJ whole genome shotgun (WGS) entry which is preliminary data.</text>
</comment>
<name>A0ACC3NQM4_9PEZI</name>
<evidence type="ECO:0000313" key="2">
    <source>
        <dbReference type="Proteomes" id="UP001281147"/>
    </source>
</evidence>
<accession>A0ACC3NQM4</accession>
<dbReference type="EMBL" id="JAUTXU010000019">
    <property type="protein sequence ID" value="KAK3721121.1"/>
    <property type="molecule type" value="Genomic_DNA"/>
</dbReference>
<dbReference type="Proteomes" id="UP001281147">
    <property type="component" value="Unassembled WGS sequence"/>
</dbReference>
<protein>
    <submittedName>
        <fullName evidence="1">Uncharacterized protein</fullName>
    </submittedName>
</protein>
<keyword evidence="2" id="KW-1185">Reference proteome</keyword>
<evidence type="ECO:0000313" key="1">
    <source>
        <dbReference type="EMBL" id="KAK3721121.1"/>
    </source>
</evidence>
<organism evidence="1 2">
    <name type="scientific">Vermiconidia calcicola</name>
    <dbReference type="NCBI Taxonomy" id="1690605"/>
    <lineage>
        <taxon>Eukaryota</taxon>
        <taxon>Fungi</taxon>
        <taxon>Dikarya</taxon>
        <taxon>Ascomycota</taxon>
        <taxon>Pezizomycotina</taxon>
        <taxon>Dothideomycetes</taxon>
        <taxon>Dothideomycetidae</taxon>
        <taxon>Mycosphaerellales</taxon>
        <taxon>Extremaceae</taxon>
        <taxon>Vermiconidia</taxon>
    </lineage>
</organism>